<dbReference type="Gene3D" id="3.90.226.10">
    <property type="entry name" value="2-enoyl-CoA Hydratase, Chain A, domain 1"/>
    <property type="match status" value="2"/>
</dbReference>
<name>A0A6S6QSB3_9FIRM</name>
<dbReference type="PROSITE" id="PS51257">
    <property type="entry name" value="PROKAR_LIPOPROTEIN"/>
    <property type="match status" value="1"/>
</dbReference>
<sequence length="451" mass="51289">MKVIKPFIVIGTLFILSTAVLGGCKLFTPVTSQNTTIESNSKNSTGISQSNRDIILQNDYTSDKRNLLLKEDIVFLTEQLTKKHKNPYHNITKKEFESNVHSIMNQVDTKDNSAIFVELQKLVASIGDAHTTINTWDGYTYPMDFYYLDGGIYVINADTNLADIIFSKVSRINGTDINEIIPKLSALIPSENEQWKLYNLPGYLKSPGYLLGLGLIPDEHSTVFDFETGDDHGTIITARINTLSYGESPNYYLTYDTDRNVYFYDYSNEDYYWYNLLEEDKTLYFKYNVCTNMEPMNFQEFNKKMWQSTVSKKVSKIIIDLRNNTGGNSTVINPFLKSLNNFIKEYPDTSVYVIIGRETFSSGLMAVLDLKKTVPGAVLIGESTGGSPNSYGEVKHFNLPNSQLPVTYSVKYFKLTEDDAKTIQPDIVLKPDIQDFKLNKDVIIDYLLNQN</sequence>
<accession>A0A6S6QSB3</accession>
<evidence type="ECO:0008006" key="3">
    <source>
        <dbReference type="Google" id="ProtNLM"/>
    </source>
</evidence>
<dbReference type="RefSeq" id="WP_184090816.1">
    <property type="nucleotide sequence ID" value="NZ_AP023367.1"/>
</dbReference>
<dbReference type="InterPro" id="IPR029045">
    <property type="entry name" value="ClpP/crotonase-like_dom_sf"/>
</dbReference>
<dbReference type="EMBL" id="AP023367">
    <property type="protein sequence ID" value="BCJ93504.1"/>
    <property type="molecule type" value="Genomic_DNA"/>
</dbReference>
<dbReference type="GO" id="GO:0006508">
    <property type="term" value="P:proteolysis"/>
    <property type="evidence" value="ECO:0007669"/>
    <property type="project" value="InterPro"/>
</dbReference>
<proteinExistence type="predicted"/>
<organism evidence="1 2">
    <name type="scientific">Anaerocolumna cellulosilytica</name>
    <dbReference type="NCBI Taxonomy" id="433286"/>
    <lineage>
        <taxon>Bacteria</taxon>
        <taxon>Bacillati</taxon>
        <taxon>Bacillota</taxon>
        <taxon>Clostridia</taxon>
        <taxon>Lachnospirales</taxon>
        <taxon>Lachnospiraceae</taxon>
        <taxon>Anaerocolumna</taxon>
    </lineage>
</organism>
<dbReference type="GO" id="GO:0008236">
    <property type="term" value="F:serine-type peptidase activity"/>
    <property type="evidence" value="ECO:0007669"/>
    <property type="project" value="InterPro"/>
</dbReference>
<dbReference type="SUPFAM" id="SSF52096">
    <property type="entry name" value="ClpP/crotonase"/>
    <property type="match status" value="1"/>
</dbReference>
<evidence type="ECO:0000313" key="2">
    <source>
        <dbReference type="Proteomes" id="UP000515561"/>
    </source>
</evidence>
<dbReference type="AlphaFoldDB" id="A0A6S6QSB3"/>
<keyword evidence="2" id="KW-1185">Reference proteome</keyword>
<reference evidence="1 2" key="1">
    <citation type="journal article" date="2016" name="Int. J. Syst. Evol. Microbiol.">
        <title>Descriptions of Anaerotaenia torta gen. nov., sp. nov. and Anaerocolumna cellulosilytica gen. nov., sp. nov. isolated from a methanogenic reactor of cattle waste.</title>
        <authorList>
            <person name="Uek A."/>
            <person name="Ohtaki Y."/>
            <person name="Kaku N."/>
            <person name="Ueki K."/>
        </authorList>
    </citation>
    <scope>NUCLEOTIDE SEQUENCE [LARGE SCALE GENOMIC DNA]</scope>
    <source>
        <strain evidence="1 2">SN021</strain>
    </source>
</reference>
<dbReference type="KEGG" id="acel:acsn021_10730"/>
<protein>
    <recommendedName>
        <fullName evidence="3">Peptidase S41</fullName>
    </recommendedName>
</protein>
<evidence type="ECO:0000313" key="1">
    <source>
        <dbReference type="EMBL" id="BCJ93504.1"/>
    </source>
</evidence>
<dbReference type="Proteomes" id="UP000515561">
    <property type="component" value="Chromosome"/>
</dbReference>
<gene>
    <name evidence="1" type="ORF">acsn021_10730</name>
</gene>